<dbReference type="Pfam" id="PF21631">
    <property type="entry name" value="A9CJY8-like_N"/>
    <property type="match status" value="1"/>
</dbReference>
<comment type="caution">
    <text evidence="3">The sequence shown here is derived from an EMBL/GenBank/DDBJ whole genome shotgun (WGS) entry which is preliminary data.</text>
</comment>
<dbReference type="Pfam" id="PF13840">
    <property type="entry name" value="ACT_7"/>
    <property type="match status" value="1"/>
</dbReference>
<dbReference type="InterPro" id="IPR016540">
    <property type="entry name" value="UCP008459"/>
</dbReference>
<evidence type="ECO:0000313" key="3">
    <source>
        <dbReference type="EMBL" id="RTZ82193.1"/>
    </source>
</evidence>
<dbReference type="PANTHER" id="PTHR31131:SF6">
    <property type="entry name" value="CASTOR ACT DOMAIN-CONTAINING PROTEIN"/>
    <property type="match status" value="1"/>
</dbReference>
<feature type="domain" description="A9CJY8-like N-terminal" evidence="2">
    <location>
        <begin position="13"/>
        <end position="52"/>
    </location>
</feature>
<dbReference type="InterPro" id="IPR045865">
    <property type="entry name" value="ACT-like_dom_sf"/>
</dbReference>
<name>A0A432GGF9_9DELT</name>
<reference evidence="3 4" key="1">
    <citation type="submission" date="2018-06" db="EMBL/GenBank/DDBJ databases">
        <title>Combined omics and stable isotope probing to characterize newly discovered Mariana Back-Arc vent microbial communities.</title>
        <authorList>
            <person name="Trembath-Reichert E."/>
            <person name="Huber J.A."/>
        </authorList>
    </citation>
    <scope>NUCLEOTIDE SEQUENCE [LARGE SCALE GENOMIC DNA]</scope>
    <source>
        <strain evidence="3">MAG 24</strain>
    </source>
</reference>
<feature type="domain" description="CASTOR ACT" evidence="1">
    <location>
        <begin position="60"/>
        <end position="120"/>
    </location>
</feature>
<dbReference type="PIRSF" id="PIRSF008459">
    <property type="entry name" value="UCP008459"/>
    <property type="match status" value="1"/>
</dbReference>
<evidence type="ECO:0000259" key="1">
    <source>
        <dbReference type="Pfam" id="PF13840"/>
    </source>
</evidence>
<dbReference type="SUPFAM" id="SSF55021">
    <property type="entry name" value="ACT-like"/>
    <property type="match status" value="2"/>
</dbReference>
<evidence type="ECO:0000259" key="2">
    <source>
        <dbReference type="Pfam" id="PF21631"/>
    </source>
</evidence>
<dbReference type="PANTHER" id="PTHR31131">
    <property type="entry name" value="CHROMOSOME 1, WHOLE GENOME SHOTGUN SEQUENCE"/>
    <property type="match status" value="1"/>
</dbReference>
<dbReference type="EMBL" id="QNZI01000284">
    <property type="protein sequence ID" value="RTZ82193.1"/>
    <property type="molecule type" value="Genomic_DNA"/>
</dbReference>
<dbReference type="Proteomes" id="UP000287176">
    <property type="component" value="Unassembled WGS sequence"/>
</dbReference>
<protein>
    <submittedName>
        <fullName evidence="3">ACT domain-containing protein</fullName>
    </submittedName>
</protein>
<dbReference type="InterPro" id="IPR027795">
    <property type="entry name" value="CASTOR_ACT_dom"/>
</dbReference>
<proteinExistence type="predicted"/>
<dbReference type="AlphaFoldDB" id="A0A432GGF9"/>
<dbReference type="InterPro" id="IPR049447">
    <property type="entry name" value="A9CJY8-like_N"/>
</dbReference>
<gene>
    <name evidence="3" type="ORF">DSY94_10820</name>
</gene>
<sequence length="128" mass="14219">MDSTKIVLSILEETYIIHKLDQSTNLPEELIECEFYSLSNSQEELSLVCPEQMLIQSENSSPNWKCLKVAGPLDLKLTGIFAGLADTLANAKISIFAVSTFNTDYLLIQKQALKAAKTALISQGYQFK</sequence>
<dbReference type="InterPro" id="IPR051719">
    <property type="entry name" value="CASTOR_mTORC1"/>
</dbReference>
<evidence type="ECO:0000313" key="4">
    <source>
        <dbReference type="Proteomes" id="UP000287176"/>
    </source>
</evidence>
<accession>A0A432GGF9</accession>
<organism evidence="3 4">
    <name type="scientific">SAR324 cluster bacterium</name>
    <dbReference type="NCBI Taxonomy" id="2024889"/>
    <lineage>
        <taxon>Bacteria</taxon>
        <taxon>Deltaproteobacteria</taxon>
        <taxon>SAR324 cluster</taxon>
    </lineage>
</organism>
<dbReference type="Gene3D" id="3.30.2130.10">
    <property type="entry name" value="VC0802-like"/>
    <property type="match status" value="1"/>
</dbReference>